<dbReference type="PROSITE" id="PS51189">
    <property type="entry name" value="FAT"/>
    <property type="match status" value="1"/>
</dbReference>
<sequence>MPGAATQGRVTQPLPGATAALLRGLVPAYKSAFPQGSVQPDASEISTAQQKQDAEQRIALLKSVLGGWMQGVELDLDGSRDLAETLENLEALMATIPGSFCGIKAKPRFLLYTSRSSPSATARFPPSPSLVNGTPRKETTSVPPIIQPVVGVEGAHPEQDLATFLVWRGLSVCSRLQESLLSPKQLDAPAAVIERVTSERRTALKELEALLQGVVEVLSENAVRVEWRGGLNKAALQDGGIGKAREIVEELIKLARSLIPVTGAPAPAYPRSATLFEHVRQQQPTLFSPSKASGSSALHQPTLILRSPLHAFSLVLICLRTLLVATSSSPYLAGYRAAIVDLLVSTWPANGTLQPVERPPSRKGKEPAHEQTHDAARIRTALAADWLALACQALDRPVQASAAHEGQALAAPVLDELRERLNAPHDDADGMDLDEPAGVVVVRKKLDDVLVETLARLFSRMKGSAGVEGVEEPGASLQQLFLSLLSTDGLKLVQTVHSGNVEVKAAALLALALPLAASSSIHSTDASSPLGVLPLPALRTLDNLLHSHGELPFPELPVSLRPLSRVLSSAYTLLVADYDATSAEPVEPLDDVSAAPALHPRKRRRLDDIDAAPSSDGAMDVDGMTQPTQVRRRRGPWGEAVNMVLRQAREAIRSQFGSDDVHVLEVEGEAAEQTVVRLAAELANVKPGVAVELARTIGLLACARSGCLAFMAPSDIFAEPSPTCPCCDAAQSAPPPSRLPRGTRVFTNDPLEALVAVAPGVSAASPGDKVRLSVLSALARLLKHSALEHAAAQLHNATFNHVVARDLVNSSRSVRMAAGNVLLALAQALQEQDSSGFFVRTLIQPIDSGIRHSSPAVGETTMQLVGKLARNGYLKSLAKLQLSQTASHRGVKPYALVQPHFAVLSPIILSRPAVLSSALEVFHQSRESLLRITREHTLPGIVLSEQRTLLQQIADASRSSIPEMLCDPPVASSILAHLYMQSDDRRSSGLAVLMRECRGVVLARLIESVNIPLVYKLALELGNEDQHISAQAERALKAVERGRTGVTDGKMTTSAILKRSIVGILSHMNRGLHEPNHQRPLRDKQKIIRSLDAITRMVGRAIAGFSPQIMATLQTALDLPGLRLATLKAFGSFIESLKFSDLSGFIGPTTAVFVRLWPELTPAERNAAADTINYLVVDNSEGLFQYVHDVADLSGIEELGEANKRLRQARRSWTFDVCLRHLLNRVASENDVVTFQALRELRAFLEQNSVKVQALASGDSFQAGMGRLVEVLLGASVKDGPENELLRNVAFECIGILGAVDPDRFELPPVEQPPIVLENFVNYQEAIDFALRLVQDLLVGAYRSTNDTKHQEFLAYAIQELLRFCGFSAVLVEPGASIDPNVQQRWQRLPRTVVEACAPLLSTRFSLGNLKAMDEASFPIYSSTTNYRDWIRTFANELLQRVHGSDAKQVFGAFSGLLHLEDTVVAQHLLPHLLLNVLICGSEDDRVKIKTEMETVLTDQVSPTHALSENSRLLSAQTVFGLMDHLSRWITLARKRIGEIKALRKKTKNKLLTDGGLSEGLLSVEGILQDIPHILVGQAALTCKAYARSLLNFESHIVAQHAQKGLDTDKDLQVYYENLHECYAHLDEPDGMEGISTKILAPSVLHQIREHESTGRWTSAQSCWEVKLQQKPDDPANHVGLLRCLRNLGHYDTMRTHIVGLLHSRGDEVDWERVLAPFNIEASLFVGDWDSVEDALDIADLEGPEASFGRVLCAIRTGDRDLVERAFFDAREQLGAPVVAVGRESYRRVYDSIVHLHILDEIKSIHQLSLKGGQRLDDLVKTLRDRLAATSPSFRAREPILNLRRTAFRLTAPLDHAVKTEVGELWLETSKIARKAGHSQTAYSAILQARDCHAEYAFLQSAKLLKANGQAYKAVQELENRLNPILLRFTGEEENDPLVSYDRPSPLVKAALRRARWTLEAGRVEQNEALAPSWESPCYELGHFYDSIATALEKKQPKHKPNRHAAEVASYRSHVVKLFCKSVASGTKYIYQALPRLLTIWLEMGEKPAILEFSKTRRSNPSAQPDGDTHDIWKAFTRTNSHVRKAAVVQPIPAYQWLTVLPQLVSRILHGNDTLFEALEQILIKVVVSYPHHGFWAMASGAKSNTSRRSKRNLRVFQKAKEAAASNRSSVVGPLVDEGLRLVDQLLAMCNYPISGKIDTLSLKKTFPLLWKAAPTKLIIPLQSSLTVSLPYDASQAATHKPFPDNLPVFQEFDDVIAIMSSLQKPRKVTVRGNDGKSYSFLCKPKDDLRKDARLMEFNAMIIKLLKKDSDARSRKLDIRTYSVVPLNEECGLIEWVPHVVVLRSVLNKAYAARGISSWSPELKRTFDTIREDPKRTAERFENEVLSQFPSVFHEWFLENFPEPSSWHRARLGYSRTAAVISMVGFVLGLGDRHCENILLDGTTGDTVHVDFNCLFDKGRTFEVAEKVPFRLTHNIIDGMGVTGVEGVYRRSAEITLRILRANKDSLRSVLETFLHDPLVEWVYVSKKQRDAGQPDQTKARALEALEPISNKLLGLQVTSDPESVGPKEVTVEEQVERLIREARDSKNLGSMSVCWMVQLAYPNVSTEFLRALPKIGALSPELLFKLAERNNVTSLSAGNFSTPDALWERYRNWDGLADFVAVSEQEMVVFQHERDYEDLAYWHLERSHYDGLVYAEVNFLPEGHISRGISMETVIRGLQRGLERGKTDFDIDTQLFACFSKTHNHTRTRATIDELAPFAQAGDIIGLGAAGNEDGFPPSEFSDLYSYARSVGFEHFTIHAGETGPPSYVREAAFDLNLTRIDHAISARSEPDLLRQLAEKDVFVTVCPLSNVLLGVYGQVADAPLREFLDAGIKFSLNTDDPTFLGGFILTVYLKVQEALGFDIATWERIVSNSIDGSWTTDEHKDSMRRKLEAVMRQWDGKEL</sequence>
<dbReference type="Pfam" id="PF25030">
    <property type="entry name" value="M-HEAT_ATR"/>
    <property type="match status" value="1"/>
</dbReference>
<dbReference type="GO" id="GO:0019239">
    <property type="term" value="F:deaminase activity"/>
    <property type="evidence" value="ECO:0007669"/>
    <property type="project" value="InterPro"/>
</dbReference>
<evidence type="ECO:0000256" key="11">
    <source>
        <dbReference type="ARBA" id="ARBA00022763"/>
    </source>
</evidence>
<dbReference type="PROSITE" id="PS00485">
    <property type="entry name" value="A_DEAMINASE"/>
    <property type="match status" value="1"/>
</dbReference>
<protein>
    <recommendedName>
        <fullName evidence="6">Adenosine deaminase</fullName>
        <ecNumber evidence="5">2.7.11.1</ecNumber>
    </recommendedName>
</protein>
<dbReference type="Proteomes" id="UP001342314">
    <property type="component" value="Unassembled WGS sequence"/>
</dbReference>
<organism evidence="24 25">
    <name type="scientific">Rhodotorula paludigena</name>
    <dbReference type="NCBI Taxonomy" id="86838"/>
    <lineage>
        <taxon>Eukaryota</taxon>
        <taxon>Fungi</taxon>
        <taxon>Dikarya</taxon>
        <taxon>Basidiomycota</taxon>
        <taxon>Pucciniomycotina</taxon>
        <taxon>Microbotryomycetes</taxon>
        <taxon>Sporidiobolales</taxon>
        <taxon>Sporidiobolaceae</taxon>
        <taxon>Rhodotorula</taxon>
    </lineage>
</organism>
<keyword evidence="7" id="KW-0723">Serine/threonine-protein kinase</keyword>
<keyword evidence="9" id="KW-0479">Metal-binding</keyword>
<dbReference type="InterPro" id="IPR016024">
    <property type="entry name" value="ARM-type_fold"/>
</dbReference>
<dbReference type="GO" id="GO:0004674">
    <property type="term" value="F:protein serine/threonine kinase activity"/>
    <property type="evidence" value="ECO:0007669"/>
    <property type="project" value="UniProtKB-KW"/>
</dbReference>
<proteinExistence type="inferred from homology"/>
<evidence type="ECO:0000256" key="5">
    <source>
        <dbReference type="ARBA" id="ARBA00012513"/>
    </source>
</evidence>
<dbReference type="Gene3D" id="1.10.1070.11">
    <property type="entry name" value="Phosphatidylinositol 3-/4-kinase, catalytic domain"/>
    <property type="match status" value="1"/>
</dbReference>
<dbReference type="PROSITE" id="PS51190">
    <property type="entry name" value="FATC"/>
    <property type="match status" value="1"/>
</dbReference>
<evidence type="ECO:0000259" key="21">
    <source>
        <dbReference type="PROSITE" id="PS50290"/>
    </source>
</evidence>
<dbReference type="PANTHER" id="PTHR11139">
    <property type="entry name" value="ATAXIA TELANGIECTASIA MUTATED ATM -RELATED"/>
    <property type="match status" value="1"/>
</dbReference>
<evidence type="ECO:0000259" key="22">
    <source>
        <dbReference type="PROSITE" id="PS51189"/>
    </source>
</evidence>
<dbReference type="Pfam" id="PF02259">
    <property type="entry name" value="FAT"/>
    <property type="match status" value="1"/>
</dbReference>
<dbReference type="GO" id="GO:0000723">
    <property type="term" value="P:telomere maintenance"/>
    <property type="evidence" value="ECO:0007669"/>
    <property type="project" value="TreeGrafter"/>
</dbReference>
<feature type="region of interest" description="Disordered" evidence="20">
    <location>
        <begin position="352"/>
        <end position="372"/>
    </location>
</feature>
<evidence type="ECO:0000256" key="13">
    <source>
        <dbReference type="ARBA" id="ARBA00022801"/>
    </source>
</evidence>
<dbReference type="InterPro" id="IPR014009">
    <property type="entry name" value="PIK_FAT"/>
</dbReference>
<dbReference type="InterPro" id="IPR011009">
    <property type="entry name" value="Kinase-like_dom_sf"/>
</dbReference>
<dbReference type="SMART" id="SM01343">
    <property type="entry name" value="FATC"/>
    <property type="match status" value="1"/>
</dbReference>
<accession>A0AAV5GR99</accession>
<keyword evidence="12" id="KW-0418">Kinase</keyword>
<feature type="compositionally biased region" description="Basic and acidic residues" evidence="20">
    <location>
        <begin position="359"/>
        <end position="372"/>
    </location>
</feature>
<evidence type="ECO:0000256" key="16">
    <source>
        <dbReference type="ARBA" id="ARBA00023204"/>
    </source>
</evidence>
<dbReference type="GO" id="GO:0009168">
    <property type="term" value="P:purine ribonucleoside monophosphate biosynthetic process"/>
    <property type="evidence" value="ECO:0007669"/>
    <property type="project" value="InterPro"/>
</dbReference>
<dbReference type="Gene3D" id="3.30.1010.10">
    <property type="entry name" value="Phosphatidylinositol 3-kinase Catalytic Subunit, Chain A, domain 4"/>
    <property type="match status" value="1"/>
</dbReference>
<evidence type="ECO:0000256" key="6">
    <source>
        <dbReference type="ARBA" id="ARBA00018099"/>
    </source>
</evidence>
<dbReference type="GO" id="GO:0046872">
    <property type="term" value="F:metal ion binding"/>
    <property type="evidence" value="ECO:0007669"/>
    <property type="project" value="UniProtKB-KW"/>
</dbReference>
<evidence type="ECO:0000256" key="1">
    <source>
        <dbReference type="ARBA" id="ARBA00001947"/>
    </source>
</evidence>
<dbReference type="InterPro" id="IPR036940">
    <property type="entry name" value="PI3/4_kinase_cat_sf"/>
</dbReference>
<dbReference type="InterPro" id="IPR032466">
    <property type="entry name" value="Metal_Hydrolase"/>
</dbReference>
<reference evidence="24 25" key="1">
    <citation type="submission" date="2021-12" db="EMBL/GenBank/DDBJ databases">
        <title>High titer production of polyol ester of fatty acids by Rhodotorula paludigena BS15 towards product separation-free biomass refinery.</title>
        <authorList>
            <person name="Mano J."/>
            <person name="Ono H."/>
            <person name="Tanaka T."/>
            <person name="Naito K."/>
            <person name="Sushida H."/>
            <person name="Ike M."/>
            <person name="Tokuyasu K."/>
            <person name="Kitaoka M."/>
        </authorList>
    </citation>
    <scope>NUCLEOTIDE SEQUENCE [LARGE SCALE GENOMIC DNA]</scope>
    <source>
        <strain evidence="24 25">BS15</strain>
    </source>
</reference>
<evidence type="ECO:0000313" key="25">
    <source>
        <dbReference type="Proteomes" id="UP001342314"/>
    </source>
</evidence>
<dbReference type="GO" id="GO:0005694">
    <property type="term" value="C:chromosome"/>
    <property type="evidence" value="ECO:0007669"/>
    <property type="project" value="TreeGrafter"/>
</dbReference>
<dbReference type="Pfam" id="PF23593">
    <property type="entry name" value="HEAT_ATR"/>
    <property type="match status" value="1"/>
</dbReference>
<dbReference type="GO" id="GO:0005634">
    <property type="term" value="C:nucleus"/>
    <property type="evidence" value="ECO:0007669"/>
    <property type="project" value="UniProtKB-SubCell"/>
</dbReference>
<dbReference type="PROSITE" id="PS00916">
    <property type="entry name" value="PI3_4_KINASE_2"/>
    <property type="match status" value="1"/>
</dbReference>
<dbReference type="GO" id="GO:0016814">
    <property type="term" value="F:hydrolase activity, acting on carbon-nitrogen (but not peptide) bonds, in cyclic amidines"/>
    <property type="evidence" value="ECO:0007669"/>
    <property type="project" value="UniProtKB-ARBA"/>
</dbReference>
<evidence type="ECO:0000256" key="20">
    <source>
        <dbReference type="SAM" id="MobiDB-lite"/>
    </source>
</evidence>
<keyword evidence="25" id="KW-1185">Reference proteome</keyword>
<feature type="domain" description="FAT" evidence="22">
    <location>
        <begin position="1575"/>
        <end position="2144"/>
    </location>
</feature>
<dbReference type="EMBL" id="BQKY01000009">
    <property type="protein sequence ID" value="GJN91774.1"/>
    <property type="molecule type" value="Genomic_DNA"/>
</dbReference>
<dbReference type="InterPro" id="IPR006650">
    <property type="entry name" value="A/AMP_deam_AS"/>
</dbReference>
<comment type="similarity">
    <text evidence="4">Belongs to the PI3/PI4-kinase family. ATM subfamily.</text>
</comment>
<evidence type="ECO:0000256" key="14">
    <source>
        <dbReference type="ARBA" id="ARBA00022833"/>
    </source>
</evidence>
<comment type="catalytic activity">
    <reaction evidence="19">
        <text>L-seryl-[protein] + ATP = O-phospho-L-seryl-[protein] + ADP + H(+)</text>
        <dbReference type="Rhea" id="RHEA:17989"/>
        <dbReference type="Rhea" id="RHEA-COMP:9863"/>
        <dbReference type="Rhea" id="RHEA-COMP:11604"/>
        <dbReference type="ChEBI" id="CHEBI:15378"/>
        <dbReference type="ChEBI" id="CHEBI:29999"/>
        <dbReference type="ChEBI" id="CHEBI:30616"/>
        <dbReference type="ChEBI" id="CHEBI:83421"/>
        <dbReference type="ChEBI" id="CHEBI:456216"/>
        <dbReference type="EC" id="2.7.11.1"/>
    </reaction>
</comment>
<keyword evidence="17" id="KW-0539">Nucleus</keyword>
<dbReference type="Pfam" id="PF08064">
    <property type="entry name" value="UME"/>
    <property type="match status" value="1"/>
</dbReference>
<evidence type="ECO:0000256" key="7">
    <source>
        <dbReference type="ARBA" id="ARBA00022527"/>
    </source>
</evidence>
<keyword evidence="14" id="KW-0862">Zinc</keyword>
<evidence type="ECO:0000256" key="9">
    <source>
        <dbReference type="ARBA" id="ARBA00022723"/>
    </source>
</evidence>
<name>A0AAV5GR99_9BASI</name>
<dbReference type="InterPro" id="IPR057564">
    <property type="entry name" value="HEAT_ATR"/>
</dbReference>
<dbReference type="Gene3D" id="3.20.20.140">
    <property type="entry name" value="Metal-dependent hydrolases"/>
    <property type="match status" value="1"/>
</dbReference>
<keyword evidence="15" id="KW-0067">ATP-binding</keyword>
<dbReference type="InterPro" id="IPR003152">
    <property type="entry name" value="FATC_dom"/>
</dbReference>
<dbReference type="EC" id="2.7.11.1" evidence="5"/>
<dbReference type="Pfam" id="PF00454">
    <property type="entry name" value="PI3_PI4_kinase"/>
    <property type="match status" value="1"/>
</dbReference>
<dbReference type="PROSITE" id="PS50290">
    <property type="entry name" value="PI3_4_KINASE_3"/>
    <property type="match status" value="1"/>
</dbReference>
<feature type="region of interest" description="Disordered" evidence="20">
    <location>
        <begin position="591"/>
        <end position="632"/>
    </location>
</feature>
<gene>
    <name evidence="24" type="ORF">Rhopal_004797-T1</name>
</gene>
<dbReference type="SUPFAM" id="SSF48371">
    <property type="entry name" value="ARM repeat"/>
    <property type="match status" value="1"/>
</dbReference>
<dbReference type="GO" id="GO:0005524">
    <property type="term" value="F:ATP binding"/>
    <property type="evidence" value="ECO:0007669"/>
    <property type="project" value="UniProtKB-KW"/>
</dbReference>
<dbReference type="InterPro" id="IPR018936">
    <property type="entry name" value="PI3/4_kinase_CS"/>
</dbReference>
<feature type="domain" description="FATC" evidence="23">
    <location>
        <begin position="2568"/>
        <end position="2600"/>
    </location>
</feature>
<dbReference type="SMART" id="SM00146">
    <property type="entry name" value="PI3Kc"/>
    <property type="match status" value="1"/>
</dbReference>
<dbReference type="SMART" id="SM00802">
    <property type="entry name" value="UME"/>
    <property type="match status" value="1"/>
</dbReference>
<evidence type="ECO:0000256" key="8">
    <source>
        <dbReference type="ARBA" id="ARBA00022679"/>
    </source>
</evidence>
<comment type="subcellular location">
    <subcellularLocation>
        <location evidence="2">Nucleus</location>
    </subcellularLocation>
</comment>
<dbReference type="GO" id="GO:0000077">
    <property type="term" value="P:DNA damage checkpoint signaling"/>
    <property type="evidence" value="ECO:0007669"/>
    <property type="project" value="TreeGrafter"/>
</dbReference>
<comment type="catalytic activity">
    <reaction evidence="18">
        <text>L-threonyl-[protein] + ATP = O-phospho-L-threonyl-[protein] + ADP + H(+)</text>
        <dbReference type="Rhea" id="RHEA:46608"/>
        <dbReference type="Rhea" id="RHEA-COMP:11060"/>
        <dbReference type="Rhea" id="RHEA-COMP:11605"/>
        <dbReference type="ChEBI" id="CHEBI:15378"/>
        <dbReference type="ChEBI" id="CHEBI:30013"/>
        <dbReference type="ChEBI" id="CHEBI:30616"/>
        <dbReference type="ChEBI" id="CHEBI:61977"/>
        <dbReference type="ChEBI" id="CHEBI:456216"/>
        <dbReference type="EC" id="2.7.11.1"/>
    </reaction>
</comment>
<dbReference type="InterPro" id="IPR003151">
    <property type="entry name" value="PIK-rel_kinase_FAT"/>
</dbReference>
<evidence type="ECO:0000256" key="18">
    <source>
        <dbReference type="ARBA" id="ARBA00047899"/>
    </source>
</evidence>
<evidence type="ECO:0000256" key="15">
    <source>
        <dbReference type="ARBA" id="ARBA00022840"/>
    </source>
</evidence>
<keyword evidence="8" id="KW-0808">Transferase</keyword>
<keyword evidence="13" id="KW-0378">Hydrolase</keyword>
<dbReference type="SUPFAM" id="SSF56112">
    <property type="entry name" value="Protein kinase-like (PK-like)"/>
    <property type="match status" value="1"/>
</dbReference>
<comment type="caution">
    <text evidence="24">The sequence shown here is derived from an EMBL/GenBank/DDBJ whole genome shotgun (WGS) entry which is preliminary data.</text>
</comment>
<feature type="domain" description="PI3K/PI4K catalytic" evidence="21">
    <location>
        <begin position="2253"/>
        <end position="2565"/>
    </location>
</feature>
<dbReference type="GO" id="GO:0006281">
    <property type="term" value="P:DNA repair"/>
    <property type="evidence" value="ECO:0007669"/>
    <property type="project" value="UniProtKB-KW"/>
</dbReference>
<dbReference type="InterPro" id="IPR000403">
    <property type="entry name" value="PI3/4_kinase_cat_dom"/>
</dbReference>
<comment type="similarity">
    <text evidence="3">Belongs to the metallo-dependent hydrolases superfamily. Adenosine and AMP deaminases family.</text>
</comment>
<dbReference type="InterPro" id="IPR056802">
    <property type="entry name" value="ATR-like_M-HEAT"/>
</dbReference>
<dbReference type="SUPFAM" id="SSF51556">
    <property type="entry name" value="Metallo-dependent hydrolases"/>
    <property type="match status" value="1"/>
</dbReference>
<evidence type="ECO:0000256" key="17">
    <source>
        <dbReference type="ARBA" id="ARBA00023242"/>
    </source>
</evidence>
<dbReference type="InterPro" id="IPR006330">
    <property type="entry name" value="Ado/ade_deaminase"/>
</dbReference>
<evidence type="ECO:0000256" key="2">
    <source>
        <dbReference type="ARBA" id="ARBA00004123"/>
    </source>
</evidence>
<dbReference type="CDD" id="cd00892">
    <property type="entry name" value="PIKKc_ATR"/>
    <property type="match status" value="1"/>
</dbReference>
<evidence type="ECO:0000313" key="24">
    <source>
        <dbReference type="EMBL" id="GJN91774.1"/>
    </source>
</evidence>
<dbReference type="PANTHER" id="PTHR11139:SF125">
    <property type="entry name" value="SERINE_THREONINE-PROTEIN KINASE MEC1"/>
    <property type="match status" value="1"/>
</dbReference>
<dbReference type="InterPro" id="IPR050517">
    <property type="entry name" value="DDR_Repair_Kinase"/>
</dbReference>
<keyword evidence="16" id="KW-0234">DNA repair</keyword>
<evidence type="ECO:0000256" key="12">
    <source>
        <dbReference type="ARBA" id="ARBA00022777"/>
    </source>
</evidence>
<comment type="cofactor">
    <cofactor evidence="1">
        <name>Zn(2+)</name>
        <dbReference type="ChEBI" id="CHEBI:29105"/>
    </cofactor>
</comment>
<evidence type="ECO:0000256" key="3">
    <source>
        <dbReference type="ARBA" id="ARBA00006676"/>
    </source>
</evidence>
<evidence type="ECO:0000256" key="4">
    <source>
        <dbReference type="ARBA" id="ARBA00010769"/>
    </source>
</evidence>
<dbReference type="Pfam" id="PF00962">
    <property type="entry name" value="A_deaminase"/>
    <property type="match status" value="1"/>
</dbReference>
<evidence type="ECO:0000256" key="10">
    <source>
        <dbReference type="ARBA" id="ARBA00022741"/>
    </source>
</evidence>
<dbReference type="InterPro" id="IPR001365">
    <property type="entry name" value="A_deaminase_dom"/>
</dbReference>
<evidence type="ECO:0000259" key="23">
    <source>
        <dbReference type="PROSITE" id="PS51190"/>
    </source>
</evidence>
<keyword evidence="11" id="KW-0227">DNA damage</keyword>
<evidence type="ECO:0000256" key="19">
    <source>
        <dbReference type="ARBA" id="ARBA00048679"/>
    </source>
</evidence>
<keyword evidence="10" id="KW-0547">Nucleotide-binding</keyword>
<dbReference type="InterPro" id="IPR012993">
    <property type="entry name" value="UME"/>
</dbReference>
<dbReference type="NCBIfam" id="TIGR01430">
    <property type="entry name" value="aden_deam"/>
    <property type="match status" value="1"/>
</dbReference>